<protein>
    <submittedName>
        <fullName evidence="4">NAD(P)-binding protein</fullName>
    </submittedName>
</protein>
<dbReference type="OrthoDB" id="2735536at2759"/>
<dbReference type="Proteomes" id="UP000076532">
    <property type="component" value="Unassembled WGS sequence"/>
</dbReference>
<dbReference type="Gene3D" id="3.40.50.720">
    <property type="entry name" value="NAD(P)-binding Rossmann-like Domain"/>
    <property type="match status" value="1"/>
</dbReference>
<dbReference type="AlphaFoldDB" id="A0A166LZA2"/>
<evidence type="ECO:0000259" key="3">
    <source>
        <dbReference type="Pfam" id="PF01370"/>
    </source>
</evidence>
<dbReference type="STRING" id="436010.A0A166LZA2"/>
<dbReference type="GO" id="GO:0016616">
    <property type="term" value="F:oxidoreductase activity, acting on the CH-OH group of donors, NAD or NADP as acceptor"/>
    <property type="evidence" value="ECO:0007669"/>
    <property type="project" value="TreeGrafter"/>
</dbReference>
<dbReference type="SUPFAM" id="SSF51735">
    <property type="entry name" value="NAD(P)-binding Rossmann-fold domains"/>
    <property type="match status" value="1"/>
</dbReference>
<keyword evidence="1" id="KW-0560">Oxidoreductase</keyword>
<dbReference type="PANTHER" id="PTHR10366">
    <property type="entry name" value="NAD DEPENDENT EPIMERASE/DEHYDRATASE"/>
    <property type="match status" value="1"/>
</dbReference>
<name>A0A166LZA2_9AGAM</name>
<dbReference type="Pfam" id="PF01370">
    <property type="entry name" value="Epimerase"/>
    <property type="match status" value="1"/>
</dbReference>
<dbReference type="PANTHER" id="PTHR10366:SF564">
    <property type="entry name" value="STEROL-4-ALPHA-CARBOXYLATE 3-DEHYDROGENASE, DECARBOXYLATING"/>
    <property type="match status" value="1"/>
</dbReference>
<dbReference type="InterPro" id="IPR036291">
    <property type="entry name" value="NAD(P)-bd_dom_sf"/>
</dbReference>
<comment type="similarity">
    <text evidence="2">Belongs to the NAD(P)-dependent epimerase/dehydratase family. Dihydroflavonol-4-reductase subfamily.</text>
</comment>
<evidence type="ECO:0000256" key="1">
    <source>
        <dbReference type="ARBA" id="ARBA00023002"/>
    </source>
</evidence>
<dbReference type="InterPro" id="IPR001509">
    <property type="entry name" value="Epimerase_deHydtase"/>
</dbReference>
<evidence type="ECO:0000313" key="4">
    <source>
        <dbReference type="EMBL" id="KZP23478.1"/>
    </source>
</evidence>
<reference evidence="4 5" key="1">
    <citation type="journal article" date="2016" name="Mol. Biol. Evol.">
        <title>Comparative Genomics of Early-Diverging Mushroom-Forming Fungi Provides Insights into the Origins of Lignocellulose Decay Capabilities.</title>
        <authorList>
            <person name="Nagy L.G."/>
            <person name="Riley R."/>
            <person name="Tritt A."/>
            <person name="Adam C."/>
            <person name="Daum C."/>
            <person name="Floudas D."/>
            <person name="Sun H."/>
            <person name="Yadav J.S."/>
            <person name="Pangilinan J."/>
            <person name="Larsson K.H."/>
            <person name="Matsuura K."/>
            <person name="Barry K."/>
            <person name="Labutti K."/>
            <person name="Kuo R."/>
            <person name="Ohm R.A."/>
            <person name="Bhattacharya S.S."/>
            <person name="Shirouzu T."/>
            <person name="Yoshinaga Y."/>
            <person name="Martin F.M."/>
            <person name="Grigoriev I.V."/>
            <person name="Hibbett D.S."/>
        </authorList>
    </citation>
    <scope>NUCLEOTIDE SEQUENCE [LARGE SCALE GENOMIC DNA]</scope>
    <source>
        <strain evidence="4 5">CBS 109695</strain>
    </source>
</reference>
<keyword evidence="5" id="KW-1185">Reference proteome</keyword>
<gene>
    <name evidence="4" type="ORF">FIBSPDRAFT_930538</name>
</gene>
<sequence>MSTKSELIFFLFLFSIPFILLRGFAPSYSYLLGIVGTNYLAQVTGANGFLGSHIIHQLLEKGYRVRGTARGPKVALSRDFFASYGDKFEVVTVNDTAKDDISEVLRGVDAVIHAAAPLPAHYKGDIEELIHAAVDGALNIIRQAEKGGVKRIIYTSSIVTVFNGGDTLGPDDWSTITTEKAVAGGPFPAYIKAKTEAEKAVWKFAEAHPQIDLTVLNPPYMFGPFAPNFKIPKPDFDALSTNIHFLHFLQKEGRWYPTSPGAGDVRDVARIHVEALNSPPQSQVGPKRLPIASPYESNWKEAARIVREAYPDLVAQGRLVDPGTGPDFRFDKLPVDLNRVKEVTGVEPSSYKPWKDTVLGAMADVIRFEKQWIAEGYKVEIPGLEEYGF</sequence>
<dbReference type="EMBL" id="KV417532">
    <property type="protein sequence ID" value="KZP23478.1"/>
    <property type="molecule type" value="Genomic_DNA"/>
</dbReference>
<dbReference type="InterPro" id="IPR050425">
    <property type="entry name" value="NAD(P)_dehydrat-like"/>
</dbReference>
<feature type="domain" description="NAD-dependent epimerase/dehydratase" evidence="3">
    <location>
        <begin position="43"/>
        <end position="278"/>
    </location>
</feature>
<proteinExistence type="inferred from homology"/>
<organism evidence="4 5">
    <name type="scientific">Athelia psychrophila</name>
    <dbReference type="NCBI Taxonomy" id="1759441"/>
    <lineage>
        <taxon>Eukaryota</taxon>
        <taxon>Fungi</taxon>
        <taxon>Dikarya</taxon>
        <taxon>Basidiomycota</taxon>
        <taxon>Agaricomycotina</taxon>
        <taxon>Agaricomycetes</taxon>
        <taxon>Agaricomycetidae</taxon>
        <taxon>Atheliales</taxon>
        <taxon>Atheliaceae</taxon>
        <taxon>Athelia</taxon>
    </lineage>
</organism>
<accession>A0A166LZA2</accession>
<evidence type="ECO:0000313" key="5">
    <source>
        <dbReference type="Proteomes" id="UP000076532"/>
    </source>
</evidence>
<evidence type="ECO:0000256" key="2">
    <source>
        <dbReference type="ARBA" id="ARBA00023445"/>
    </source>
</evidence>